<dbReference type="PANTHER" id="PTHR31350">
    <property type="entry name" value="SI:DKEY-261L7.2"/>
    <property type="match status" value="1"/>
</dbReference>
<evidence type="ECO:0000313" key="2">
    <source>
        <dbReference type="EMBL" id="PKY04545.1"/>
    </source>
</evidence>
<keyword evidence="3" id="KW-1185">Reference proteome</keyword>
<dbReference type="NCBIfam" id="TIGR02097">
    <property type="entry name" value="yccV"/>
    <property type="match status" value="1"/>
</dbReference>
<gene>
    <name evidence="2" type="ORF">P168DRAFT_236498</name>
</gene>
<dbReference type="OrthoDB" id="28868at2759"/>
<dbReference type="RefSeq" id="XP_024693139.1">
    <property type="nucleotide sequence ID" value="XM_024833526.1"/>
</dbReference>
<dbReference type="VEuPathDB" id="FungiDB:P168DRAFT_236498"/>
<dbReference type="InterPro" id="IPR032698">
    <property type="entry name" value="SirB1_N"/>
</dbReference>
<feature type="domain" description="F-box" evidence="1">
    <location>
        <begin position="2"/>
        <end position="48"/>
    </location>
</feature>
<name>A0A2I1D3U6_ASPC2</name>
<dbReference type="AlphaFoldDB" id="A0A2I1D3U6"/>
<dbReference type="PROSITE" id="PS50181">
    <property type="entry name" value="FBOX"/>
    <property type="match status" value="1"/>
</dbReference>
<dbReference type="GeneID" id="36541050"/>
<dbReference type="InterPro" id="IPR011722">
    <property type="entry name" value="Hemimethylated_DNA-bd_dom"/>
</dbReference>
<comment type="caution">
    <text evidence="2">The sequence shown here is derived from an EMBL/GenBank/DDBJ whole genome shotgun (WGS) entry which is preliminary data.</text>
</comment>
<dbReference type="SUPFAM" id="SSF81383">
    <property type="entry name" value="F-box domain"/>
    <property type="match status" value="1"/>
</dbReference>
<protein>
    <submittedName>
        <fullName evidence="2">YccV-like-domain-containing protein</fullName>
    </submittedName>
</protein>
<dbReference type="Pfam" id="PF08755">
    <property type="entry name" value="YccV-like"/>
    <property type="match status" value="1"/>
</dbReference>
<dbReference type="Proteomes" id="UP000234254">
    <property type="component" value="Unassembled WGS sequence"/>
</dbReference>
<sequence>MSLSLHHLPEEILYHILSYCPPTTCAALNGTASYFHGVSNEPRLWRLYCQRSFQHWDPRHDLPSKLAGPVAVVEWKDLYVARHRVDRTTRHLLDGILAEQTGRMEKFRALVELGCDVKDTLLRNCAPDARQDDVLARTYYARALLNALHRNIAVPQWTRLRRGEPVSLEQALGTFDLFLPESTFRGLEEISARLDEIAGQISHTDPEFDSRTSRDKAKAVLAYLRGNGLTGMDGRREYHSIDHNFLGLALQDPGHNSLPLVSAVLYCAVARRLGLDARPCGIPFHVYVTVVPAAGYDMDDNALEPGTVGAALYLDPFRSPRETPVADLHSQLALLGASPAQQRIFLSGSRTAEIVLRCSQSISDSVNLQVQLPGVHLSAPVDLNSARYAALWASILLLPASRSRERRDQLPWFLELFATEFPCDLYLVERHLAPLFAGTVEHEQILRCLHVIRAVDEIPRPVKRRTAEHSHIQYRVGEVFRHRRYGYTGIITGWDTECDAGERWMRRMGVDRLAGGRHQSFYHVLVEDKSVRYVAEENITRIQPHEADLPPTLIAIAGKHFKRWDDDRCVFISNITDEYPDD</sequence>
<organism evidence="2 3">
    <name type="scientific">Aspergillus campestris (strain IBT 28561)</name>
    <dbReference type="NCBI Taxonomy" id="1392248"/>
    <lineage>
        <taxon>Eukaryota</taxon>
        <taxon>Fungi</taxon>
        <taxon>Dikarya</taxon>
        <taxon>Ascomycota</taxon>
        <taxon>Pezizomycotina</taxon>
        <taxon>Eurotiomycetes</taxon>
        <taxon>Eurotiomycetidae</taxon>
        <taxon>Eurotiales</taxon>
        <taxon>Aspergillaceae</taxon>
        <taxon>Aspergillus</taxon>
        <taxon>Aspergillus subgen. Circumdati</taxon>
    </lineage>
</organism>
<dbReference type="Pfam" id="PF13369">
    <property type="entry name" value="Transglut_core2"/>
    <property type="match status" value="1"/>
</dbReference>
<dbReference type="InterPro" id="IPR001810">
    <property type="entry name" value="F-box_dom"/>
</dbReference>
<reference evidence="2" key="1">
    <citation type="submission" date="2016-12" db="EMBL/GenBank/DDBJ databases">
        <title>The genomes of Aspergillus section Nigri reveals drivers in fungal speciation.</title>
        <authorList>
            <consortium name="DOE Joint Genome Institute"/>
            <person name="Vesth T.C."/>
            <person name="Nybo J."/>
            <person name="Theobald S."/>
            <person name="Brandl J."/>
            <person name="Frisvad J.C."/>
            <person name="Nielsen K.F."/>
            <person name="Lyhne E.K."/>
            <person name="Kogle M.E."/>
            <person name="Kuo A."/>
            <person name="Riley R."/>
            <person name="Clum A."/>
            <person name="Nolan M."/>
            <person name="Lipzen A."/>
            <person name="Salamov A."/>
            <person name="Henrissat B."/>
            <person name="Wiebenga A."/>
            <person name="De vries R.P."/>
            <person name="Grigoriev I.V."/>
            <person name="Mortensen U.H."/>
            <person name="Andersen M.R."/>
            <person name="Baker S.E."/>
        </authorList>
    </citation>
    <scope>NUCLEOTIDE SEQUENCE</scope>
    <source>
        <strain evidence="2">IBT 28561</strain>
    </source>
</reference>
<evidence type="ECO:0000313" key="3">
    <source>
        <dbReference type="Proteomes" id="UP000234254"/>
    </source>
</evidence>
<dbReference type="EMBL" id="MSFM01000006">
    <property type="protein sequence ID" value="PKY04545.1"/>
    <property type="molecule type" value="Genomic_DNA"/>
</dbReference>
<dbReference type="InterPro" id="IPR036047">
    <property type="entry name" value="F-box-like_dom_sf"/>
</dbReference>
<evidence type="ECO:0000259" key="1">
    <source>
        <dbReference type="PROSITE" id="PS50181"/>
    </source>
</evidence>
<dbReference type="PANTHER" id="PTHR31350:SF27">
    <property type="entry name" value="HEMIMETHYLATED DNA-BINDING DOMAIN-CONTAINING PROTEIN"/>
    <property type="match status" value="1"/>
</dbReference>
<dbReference type="SUPFAM" id="SSF141255">
    <property type="entry name" value="YccV-like"/>
    <property type="match status" value="1"/>
</dbReference>
<dbReference type="Gene3D" id="1.20.1280.50">
    <property type="match status" value="1"/>
</dbReference>
<dbReference type="GO" id="GO:0003677">
    <property type="term" value="F:DNA binding"/>
    <property type="evidence" value="ECO:0007669"/>
    <property type="project" value="InterPro"/>
</dbReference>
<accession>A0A2I1D3U6</accession>
<dbReference type="SMART" id="SM00992">
    <property type="entry name" value="YccV-like"/>
    <property type="match status" value="1"/>
</dbReference>
<dbReference type="Pfam" id="PF12937">
    <property type="entry name" value="F-box-like"/>
    <property type="match status" value="1"/>
</dbReference>
<proteinExistence type="predicted"/>
<dbReference type="InterPro" id="IPR036623">
    <property type="entry name" value="Hemimethylated_DNA-bd_sf"/>
</dbReference>
<dbReference type="Gene3D" id="2.30.30.390">
    <property type="entry name" value="Hemimethylated DNA-binding domain"/>
    <property type="match status" value="1"/>
</dbReference>